<protein>
    <submittedName>
        <fullName evidence="1">Uncharacterized protein</fullName>
    </submittedName>
</protein>
<proteinExistence type="predicted"/>
<name>A0A0A9II72_ARUDO</name>
<evidence type="ECO:0000313" key="1">
    <source>
        <dbReference type="EMBL" id="JAD60110.1"/>
    </source>
</evidence>
<organism evidence="1">
    <name type="scientific">Arundo donax</name>
    <name type="common">Giant reed</name>
    <name type="synonym">Donax arundinaceus</name>
    <dbReference type="NCBI Taxonomy" id="35708"/>
    <lineage>
        <taxon>Eukaryota</taxon>
        <taxon>Viridiplantae</taxon>
        <taxon>Streptophyta</taxon>
        <taxon>Embryophyta</taxon>
        <taxon>Tracheophyta</taxon>
        <taxon>Spermatophyta</taxon>
        <taxon>Magnoliopsida</taxon>
        <taxon>Liliopsida</taxon>
        <taxon>Poales</taxon>
        <taxon>Poaceae</taxon>
        <taxon>PACMAD clade</taxon>
        <taxon>Arundinoideae</taxon>
        <taxon>Arundineae</taxon>
        <taxon>Arundo</taxon>
    </lineage>
</organism>
<accession>A0A0A9II72</accession>
<dbReference type="EMBL" id="GBRH01237785">
    <property type="protein sequence ID" value="JAD60110.1"/>
    <property type="molecule type" value="Transcribed_RNA"/>
</dbReference>
<reference evidence="1" key="2">
    <citation type="journal article" date="2015" name="Data Brief">
        <title>Shoot transcriptome of the giant reed, Arundo donax.</title>
        <authorList>
            <person name="Barrero R.A."/>
            <person name="Guerrero F.D."/>
            <person name="Moolhuijzen P."/>
            <person name="Goolsby J.A."/>
            <person name="Tidwell J."/>
            <person name="Bellgard S.E."/>
            <person name="Bellgard M.I."/>
        </authorList>
    </citation>
    <scope>NUCLEOTIDE SEQUENCE</scope>
    <source>
        <tissue evidence="1">Shoot tissue taken approximately 20 cm above the soil surface</tissue>
    </source>
</reference>
<dbReference type="AlphaFoldDB" id="A0A0A9II72"/>
<reference evidence="1" key="1">
    <citation type="submission" date="2014-09" db="EMBL/GenBank/DDBJ databases">
        <authorList>
            <person name="Magalhaes I.L.F."/>
            <person name="Oliveira U."/>
            <person name="Santos F.R."/>
            <person name="Vidigal T.H.D.A."/>
            <person name="Brescovit A.D."/>
            <person name="Santos A.J."/>
        </authorList>
    </citation>
    <scope>NUCLEOTIDE SEQUENCE</scope>
    <source>
        <tissue evidence="1">Shoot tissue taken approximately 20 cm above the soil surface</tissue>
    </source>
</reference>
<sequence length="52" mass="5470">MHPSNLPVEAPSIQLFGITITPHVEKSATDGASDEVNEVPNGVLDENVEGDV</sequence>